<reference evidence="1" key="1">
    <citation type="journal article" date="2015" name="MBio">
        <title>Eco-Evolutionary Dynamics of Episomes among Ecologically Cohesive Bacterial Populations.</title>
        <authorList>
            <person name="Xue H."/>
            <person name="Cordero O.X."/>
            <person name="Camas F.M."/>
            <person name="Trimble W."/>
            <person name="Meyer F."/>
            <person name="Guglielmini J."/>
            <person name="Rocha E.P."/>
            <person name="Polz M.F."/>
        </authorList>
    </citation>
    <scope>NUCLEOTIDE SEQUENCE</scope>
    <source>
        <strain evidence="1">5F_275</strain>
    </source>
</reference>
<accession>A0A0H3ZL47</accession>
<proteinExistence type="predicted"/>
<sequence length="55" mass="5601">MAGCGECYPFESEQLTAPVKFSGPVNLGGRLGVSLALRALLISAMLCPASSPTTS</sequence>
<evidence type="ECO:0000313" key="1">
    <source>
        <dbReference type="EMBL" id="AKN36853.1"/>
    </source>
</evidence>
<dbReference type="AlphaFoldDB" id="A0A0H3ZL47"/>
<organism evidence="1">
    <name type="scientific">Vibrio tasmaniensis</name>
    <dbReference type="NCBI Taxonomy" id="212663"/>
    <lineage>
        <taxon>Bacteria</taxon>
        <taxon>Pseudomonadati</taxon>
        <taxon>Pseudomonadota</taxon>
        <taxon>Gammaproteobacteria</taxon>
        <taxon>Vibrionales</taxon>
        <taxon>Vibrionaceae</taxon>
        <taxon>Vibrio</taxon>
    </lineage>
</organism>
<dbReference type="EMBL" id="KP795514">
    <property type="protein sequence ID" value="AKN36853.1"/>
    <property type="molecule type" value="Genomic_DNA"/>
</dbReference>
<name>A0A0H3ZL47_9VIBR</name>
<protein>
    <submittedName>
        <fullName evidence="1">Uncharacterized protein</fullName>
    </submittedName>
</protein>